<dbReference type="Pfam" id="PF00481">
    <property type="entry name" value="PP2C"/>
    <property type="match status" value="1"/>
</dbReference>
<dbReference type="GO" id="GO:0004691">
    <property type="term" value="F:cAMP-dependent protein kinase activity"/>
    <property type="evidence" value="ECO:0007669"/>
    <property type="project" value="TreeGrafter"/>
</dbReference>
<feature type="domain" description="PPM-type phosphatase" evidence="22">
    <location>
        <begin position="46"/>
        <end position="336"/>
    </location>
</feature>
<keyword evidence="7" id="KW-0479">Metal-binding</keyword>
<keyword evidence="8" id="KW-0547">Nucleotide-binding</keyword>
<dbReference type="Gene3D" id="3.60.40.10">
    <property type="entry name" value="PPM-type phosphatase domain"/>
    <property type="match status" value="1"/>
</dbReference>
<evidence type="ECO:0000256" key="7">
    <source>
        <dbReference type="ARBA" id="ARBA00022723"/>
    </source>
</evidence>
<evidence type="ECO:0000256" key="15">
    <source>
        <dbReference type="ARBA" id="ARBA00024113"/>
    </source>
</evidence>
<dbReference type="InterPro" id="IPR036457">
    <property type="entry name" value="PPM-type-like_dom_sf"/>
</dbReference>
<dbReference type="EC" id="3.1.3.16" evidence="3"/>
<evidence type="ECO:0000259" key="22">
    <source>
        <dbReference type="PROSITE" id="PS51746"/>
    </source>
</evidence>
<reference evidence="23 24" key="1">
    <citation type="journal article" date="2015" name="Genome Biol. Evol.">
        <title>Comparative Genomics of a Bacterivorous Green Alga Reveals Evolutionary Causalities and Consequences of Phago-Mixotrophic Mode of Nutrition.</title>
        <authorList>
            <person name="Burns J.A."/>
            <person name="Paasch A."/>
            <person name="Narechania A."/>
            <person name="Kim E."/>
        </authorList>
    </citation>
    <scope>NUCLEOTIDE SEQUENCE [LARGE SCALE GENOMIC DNA]</scope>
    <source>
        <strain evidence="23 24">PLY_AMNH</strain>
    </source>
</reference>
<dbReference type="GO" id="GO:0004722">
    <property type="term" value="F:protein serine/threonine phosphatase activity"/>
    <property type="evidence" value="ECO:0007669"/>
    <property type="project" value="UniProtKB-EC"/>
</dbReference>
<evidence type="ECO:0000256" key="12">
    <source>
        <dbReference type="ARBA" id="ARBA00022842"/>
    </source>
</evidence>
<evidence type="ECO:0000313" key="24">
    <source>
        <dbReference type="Proteomes" id="UP001190700"/>
    </source>
</evidence>
<dbReference type="Pfam" id="PF00027">
    <property type="entry name" value="cNMP_binding"/>
    <property type="match status" value="2"/>
</dbReference>
<dbReference type="GO" id="GO:0005952">
    <property type="term" value="C:cAMP-dependent protein kinase complex"/>
    <property type="evidence" value="ECO:0007669"/>
    <property type="project" value="TreeGrafter"/>
</dbReference>
<evidence type="ECO:0000256" key="19">
    <source>
        <dbReference type="SAM" id="MobiDB-lite"/>
    </source>
</evidence>
<evidence type="ECO:0000256" key="10">
    <source>
        <dbReference type="ARBA" id="ARBA00022801"/>
    </source>
</evidence>
<keyword evidence="12" id="KW-0460">Magnesium</keyword>
<dbReference type="PRINTS" id="PR00103">
    <property type="entry name" value="CAMPKINASE"/>
</dbReference>
<dbReference type="InterPro" id="IPR018488">
    <property type="entry name" value="cNMP-bd_CS"/>
</dbReference>
<dbReference type="Gene3D" id="1.10.510.10">
    <property type="entry name" value="Transferase(Phosphotransferase) domain 1"/>
    <property type="match status" value="1"/>
</dbReference>
<keyword evidence="24" id="KW-1185">Reference proteome</keyword>
<evidence type="ECO:0000259" key="20">
    <source>
        <dbReference type="PROSITE" id="PS50011"/>
    </source>
</evidence>
<dbReference type="Gene3D" id="3.30.200.20">
    <property type="entry name" value="Phosphorylase Kinase, domain 1"/>
    <property type="match status" value="1"/>
</dbReference>
<evidence type="ECO:0000256" key="2">
    <source>
        <dbReference type="ARBA" id="ARBA00001946"/>
    </source>
</evidence>
<dbReference type="InterPro" id="IPR001932">
    <property type="entry name" value="PPM-type_phosphatase-like_dom"/>
</dbReference>
<dbReference type="SUPFAM" id="SSF56112">
    <property type="entry name" value="Protein kinase-like (PK-like)"/>
    <property type="match status" value="1"/>
</dbReference>
<comment type="cofactor">
    <cofactor evidence="2">
        <name>Mg(2+)</name>
        <dbReference type="ChEBI" id="CHEBI:18420"/>
    </cofactor>
</comment>
<keyword evidence="14" id="KW-0464">Manganese</keyword>
<comment type="catalytic activity">
    <reaction evidence="17">
        <text>O-phospho-L-threonyl-[protein] + H2O = L-threonyl-[protein] + phosphate</text>
        <dbReference type="Rhea" id="RHEA:47004"/>
        <dbReference type="Rhea" id="RHEA-COMP:11060"/>
        <dbReference type="Rhea" id="RHEA-COMP:11605"/>
        <dbReference type="ChEBI" id="CHEBI:15377"/>
        <dbReference type="ChEBI" id="CHEBI:30013"/>
        <dbReference type="ChEBI" id="CHEBI:43474"/>
        <dbReference type="ChEBI" id="CHEBI:61977"/>
        <dbReference type="EC" id="3.1.3.16"/>
    </reaction>
</comment>
<keyword evidence="13 18" id="KW-0904">Protein phosphatase</keyword>
<evidence type="ECO:0000256" key="11">
    <source>
        <dbReference type="ARBA" id="ARBA00022840"/>
    </source>
</evidence>
<keyword evidence="10 18" id="KW-0378">Hydrolase</keyword>
<evidence type="ECO:0000256" key="9">
    <source>
        <dbReference type="ARBA" id="ARBA00022777"/>
    </source>
</evidence>
<dbReference type="InterPro" id="IPR011009">
    <property type="entry name" value="Kinase-like_dom_sf"/>
</dbReference>
<evidence type="ECO:0000256" key="1">
    <source>
        <dbReference type="ARBA" id="ARBA00001936"/>
    </source>
</evidence>
<dbReference type="SMART" id="SM00100">
    <property type="entry name" value="cNMP"/>
    <property type="match status" value="2"/>
</dbReference>
<dbReference type="PROSITE" id="PS50011">
    <property type="entry name" value="PROTEIN_KINASE_DOM"/>
    <property type="match status" value="1"/>
</dbReference>
<feature type="domain" description="Protein kinase" evidence="20">
    <location>
        <begin position="694"/>
        <end position="949"/>
    </location>
</feature>
<dbReference type="InterPro" id="IPR014710">
    <property type="entry name" value="RmlC-like_jellyroll"/>
</dbReference>
<dbReference type="CDD" id="cd00038">
    <property type="entry name" value="CAP_ED"/>
    <property type="match status" value="2"/>
</dbReference>
<dbReference type="InterPro" id="IPR000222">
    <property type="entry name" value="PP2C_BS"/>
</dbReference>
<name>A0AAE0LH25_9CHLO</name>
<feature type="domain" description="Cyclic nucleotide-binding" evidence="21">
    <location>
        <begin position="418"/>
        <end position="530"/>
    </location>
</feature>
<evidence type="ECO:0000256" key="8">
    <source>
        <dbReference type="ARBA" id="ARBA00022741"/>
    </source>
</evidence>
<keyword evidence="9" id="KW-0418">Kinase</keyword>
<dbReference type="PROSITE" id="PS50042">
    <property type="entry name" value="CNMP_BINDING_3"/>
    <property type="match status" value="2"/>
</dbReference>
<dbReference type="CDD" id="cd00143">
    <property type="entry name" value="PP2Cc"/>
    <property type="match status" value="1"/>
</dbReference>
<dbReference type="InterPro" id="IPR000719">
    <property type="entry name" value="Prot_kinase_dom"/>
</dbReference>
<dbReference type="SMART" id="SM00220">
    <property type="entry name" value="S_TKc"/>
    <property type="match status" value="1"/>
</dbReference>
<evidence type="ECO:0000256" key="13">
    <source>
        <dbReference type="ARBA" id="ARBA00022912"/>
    </source>
</evidence>
<dbReference type="PANTHER" id="PTHR24353:SF37">
    <property type="entry name" value="CAMP-DEPENDENT PROTEIN KINASE CATALYTIC SUBUNIT PRKX"/>
    <property type="match status" value="1"/>
</dbReference>
<dbReference type="FunFam" id="3.60.40.10:FF:000007">
    <property type="entry name" value="Phosphatase 2C and cyclic nucleotide-binding/kinase domain-containing protein"/>
    <property type="match status" value="1"/>
</dbReference>
<accession>A0AAE0LH25</accession>
<evidence type="ECO:0000256" key="17">
    <source>
        <dbReference type="ARBA" id="ARBA00048336"/>
    </source>
</evidence>
<dbReference type="PROSITE" id="PS00888">
    <property type="entry name" value="CNMP_BINDING_1"/>
    <property type="match status" value="2"/>
</dbReference>
<feature type="domain" description="Cyclic nucleotide-binding" evidence="21">
    <location>
        <begin position="547"/>
        <end position="656"/>
    </location>
</feature>
<keyword evidence="11" id="KW-0067">ATP-binding</keyword>
<gene>
    <name evidence="23" type="ORF">CYMTET_7243</name>
</gene>
<protein>
    <recommendedName>
        <fullName evidence="15">cGMP-dependent protein kinase</fullName>
        <ecNumber evidence="3">3.1.3.16</ecNumber>
    </recommendedName>
</protein>
<dbReference type="Pfam" id="PF00069">
    <property type="entry name" value="Pkinase"/>
    <property type="match status" value="1"/>
</dbReference>
<keyword evidence="4" id="KW-0963">Cytoplasm</keyword>
<proteinExistence type="inferred from homology"/>
<dbReference type="EMBL" id="LGRX02001951">
    <property type="protein sequence ID" value="KAK3285136.1"/>
    <property type="molecule type" value="Genomic_DNA"/>
</dbReference>
<sequence length="1004" mass="112209">MKGSSSGIQGPIVTSGPLSQKEYNTRIVSSGTPQDIVVPDHGYSIKYAYVSQRGYYPEALDKANQDAYAVHTSFGGDPNTNFFGVFDGHGEYGTVCAQFAKDRVPQNMLKDPNFRTDLKKTFHKAFVDSNAQLHRHHIDDSMSGTTGICVVVKGKSLLVANVGDSRACCGEKIGKKLVAVDLSHDQTPFRQDECVRVKKCGARVLTLDQLEGLKDPDIQCWGNEEDDDGDPPRLWAQNGMYPGTAFTRSIGDAAAEKIGVFAEPEFLYKELNPDCKLVVIASDGVFEFLSSQAVIDMVSKFDDIQEACNAVVAESYRLWLQYETRTDDITVIILQIIGMTETSVETQVRAQSGRKFAGVDVGANRPVRRNMSKQRRASIQQNTEADFDDDPYTPPTNLPAKSPEELTALAEAVKANFLFSHLNENQRKLIFDVMEKQYCKPGEVVIQQGDPGDNFYVVDKGDFEVYVLQETREGKPPENQHIHTYSTAGGVHPSFGELALMYGKPRAATVISKHGGSVWRLDRRAFKGVLHKKDNKSIIKVLRSVEVLQSLNVGQLQRLADTLTEETFEDGHYIIKQGDVGNEFYILNKGQVVCTVRKDPSNLTEHAKEVLRLGPNQYFGERALLGNAKRAANVIAKGRVKCLYIGRFAFEECLGPLQHIINADRKWREKCAQQKEGNQRKSVANLTEMVRADFEIVDVLYTTEVCMVARVSEKKHDTTYCMKVYSAAQVHKHNRTAQVLKEKNIHHHLSPLATIPGIAKTLKDDVSAGYILQAIPVCTLESCLQEPITEATASFYAAAVVLGFEHLHNENMLYRSLSPDTLLLDEDGHLIFVDFQFSKFVDGPTYTLCGNPEFLAPEVVENQGHSLSVDYWSLGVLIYYMLSCETPFATAEDTEIVIYSKITNREFQFPDKISSTARDLIDKLLSRDPNKRLGYGLGGVEALKKHAWFRSVDWEGLGSMMRDTVPVPAEMQERVRQFAKNPTGTVEEIPMETGYDQSPWMKDF</sequence>
<evidence type="ECO:0000313" key="23">
    <source>
        <dbReference type="EMBL" id="KAK3285136.1"/>
    </source>
</evidence>
<comment type="cofactor">
    <cofactor evidence="1">
        <name>Mn(2+)</name>
        <dbReference type="ChEBI" id="CHEBI:29035"/>
    </cofactor>
</comment>
<dbReference type="SUPFAM" id="SSF51206">
    <property type="entry name" value="cAMP-binding domain-like"/>
    <property type="match status" value="2"/>
</dbReference>
<dbReference type="PROSITE" id="PS01032">
    <property type="entry name" value="PPM_1"/>
    <property type="match status" value="1"/>
</dbReference>
<evidence type="ECO:0000256" key="3">
    <source>
        <dbReference type="ARBA" id="ARBA00013081"/>
    </source>
</evidence>
<comment type="caution">
    <text evidence="23">The sequence shown here is derived from an EMBL/GenBank/DDBJ whole genome shotgun (WGS) entry which is preliminary data.</text>
</comment>
<dbReference type="SMART" id="SM00332">
    <property type="entry name" value="PP2Cc"/>
    <property type="match status" value="1"/>
</dbReference>
<dbReference type="Gene3D" id="2.60.120.10">
    <property type="entry name" value="Jelly Rolls"/>
    <property type="match status" value="2"/>
</dbReference>
<keyword evidence="5" id="KW-0723">Serine/threonine-protein kinase</keyword>
<dbReference type="AlphaFoldDB" id="A0AAE0LH25"/>
<evidence type="ECO:0000256" key="6">
    <source>
        <dbReference type="ARBA" id="ARBA00022679"/>
    </source>
</evidence>
<dbReference type="InterPro" id="IPR000595">
    <property type="entry name" value="cNMP-bd_dom"/>
</dbReference>
<dbReference type="PROSITE" id="PS51746">
    <property type="entry name" value="PPM_2"/>
    <property type="match status" value="1"/>
</dbReference>
<comment type="catalytic activity">
    <reaction evidence="16">
        <text>O-phospho-L-seryl-[protein] + H2O = L-seryl-[protein] + phosphate</text>
        <dbReference type="Rhea" id="RHEA:20629"/>
        <dbReference type="Rhea" id="RHEA-COMP:9863"/>
        <dbReference type="Rhea" id="RHEA-COMP:11604"/>
        <dbReference type="ChEBI" id="CHEBI:15377"/>
        <dbReference type="ChEBI" id="CHEBI:29999"/>
        <dbReference type="ChEBI" id="CHEBI:43474"/>
        <dbReference type="ChEBI" id="CHEBI:83421"/>
        <dbReference type="EC" id="3.1.3.16"/>
    </reaction>
</comment>
<evidence type="ECO:0000256" key="16">
    <source>
        <dbReference type="ARBA" id="ARBA00047761"/>
    </source>
</evidence>
<dbReference type="GO" id="GO:0046872">
    <property type="term" value="F:metal ion binding"/>
    <property type="evidence" value="ECO:0007669"/>
    <property type="project" value="UniProtKB-KW"/>
</dbReference>
<evidence type="ECO:0000256" key="5">
    <source>
        <dbReference type="ARBA" id="ARBA00022527"/>
    </source>
</evidence>
<evidence type="ECO:0000259" key="21">
    <source>
        <dbReference type="PROSITE" id="PS50042"/>
    </source>
</evidence>
<evidence type="ECO:0000256" key="14">
    <source>
        <dbReference type="ARBA" id="ARBA00023211"/>
    </source>
</evidence>
<feature type="region of interest" description="Disordered" evidence="19">
    <location>
        <begin position="370"/>
        <end position="398"/>
    </location>
</feature>
<evidence type="ECO:0000256" key="4">
    <source>
        <dbReference type="ARBA" id="ARBA00022490"/>
    </source>
</evidence>
<keyword evidence="6" id="KW-0808">Transferase</keyword>
<dbReference type="PANTHER" id="PTHR24353">
    <property type="entry name" value="CYCLIC NUCLEOTIDE-DEPENDENT PROTEIN KINASE"/>
    <property type="match status" value="1"/>
</dbReference>
<dbReference type="Proteomes" id="UP001190700">
    <property type="component" value="Unassembled WGS sequence"/>
</dbReference>
<dbReference type="SUPFAM" id="SSF81606">
    <property type="entry name" value="PP2C-like"/>
    <property type="match status" value="1"/>
</dbReference>
<evidence type="ECO:0000256" key="18">
    <source>
        <dbReference type="RuleBase" id="RU003465"/>
    </source>
</evidence>
<organism evidence="23 24">
    <name type="scientific">Cymbomonas tetramitiformis</name>
    <dbReference type="NCBI Taxonomy" id="36881"/>
    <lineage>
        <taxon>Eukaryota</taxon>
        <taxon>Viridiplantae</taxon>
        <taxon>Chlorophyta</taxon>
        <taxon>Pyramimonadophyceae</taxon>
        <taxon>Pyramimonadales</taxon>
        <taxon>Pyramimonadaceae</taxon>
        <taxon>Cymbomonas</taxon>
    </lineage>
</organism>
<dbReference type="InterPro" id="IPR018490">
    <property type="entry name" value="cNMP-bd_dom_sf"/>
</dbReference>
<dbReference type="PROSITE" id="PS00889">
    <property type="entry name" value="CNMP_BINDING_2"/>
    <property type="match status" value="2"/>
</dbReference>
<dbReference type="GO" id="GO:0005524">
    <property type="term" value="F:ATP binding"/>
    <property type="evidence" value="ECO:0007669"/>
    <property type="project" value="UniProtKB-KW"/>
</dbReference>
<comment type="similarity">
    <text evidence="18">Belongs to the PP2C family.</text>
</comment>